<feature type="transmembrane region" description="Helical" evidence="2">
    <location>
        <begin position="40"/>
        <end position="59"/>
    </location>
</feature>
<keyword evidence="2" id="KW-0472">Membrane</keyword>
<sequence length="316" mass="35210">MPVNPTLQINKAVCATVAVAMTVSRLVIRRQRRYWFDDGWALFSLLSLILQMSVIFLDLHSLSRHSKVSRYYIMAICFYCIIWSARLSILCSVIRIHSSITVRRLLITLAGLFLLVWMTLVAQLLWVVICQLVSDIIADAILLISPVQLFTIIRDKGLRYRLMIIFSTCIVTTVVSLVHATYILVQSGKPSVVISALVEVVSPFCPSLSFILTNFNHSLQNSISLIVCNIPVVVGSLFRLADGSSRRKGQIKFASFLPSGLMAIMVSHKPSQDTSTAQSLSTTCKVPEESVDSSQAQKAQWSEENNMEGKAVHQMT</sequence>
<proteinExistence type="predicted"/>
<dbReference type="AlphaFoldDB" id="A0A369JXU3"/>
<dbReference type="OrthoDB" id="3229610at2759"/>
<feature type="transmembrane region" description="Helical" evidence="2">
    <location>
        <begin position="162"/>
        <end position="185"/>
    </location>
</feature>
<protein>
    <submittedName>
        <fullName evidence="3">Uncharacterized protein</fullName>
    </submittedName>
</protein>
<feature type="transmembrane region" description="Helical" evidence="2">
    <location>
        <begin position="71"/>
        <end position="93"/>
    </location>
</feature>
<feature type="transmembrane region" description="Helical" evidence="2">
    <location>
        <begin position="105"/>
        <end position="126"/>
    </location>
</feature>
<dbReference type="STRING" id="39966.A0A369JXU3"/>
<evidence type="ECO:0000256" key="1">
    <source>
        <dbReference type="SAM" id="MobiDB-lite"/>
    </source>
</evidence>
<keyword evidence="2" id="KW-1133">Transmembrane helix</keyword>
<feature type="region of interest" description="Disordered" evidence="1">
    <location>
        <begin position="273"/>
        <end position="316"/>
    </location>
</feature>
<feature type="transmembrane region" description="Helical" evidence="2">
    <location>
        <begin position="222"/>
        <end position="241"/>
    </location>
</feature>
<comment type="caution">
    <text evidence="3">The sequence shown here is derived from an EMBL/GenBank/DDBJ whole genome shotgun (WGS) entry which is preliminary data.</text>
</comment>
<keyword evidence="2" id="KW-0812">Transmembrane</keyword>
<evidence type="ECO:0000313" key="3">
    <source>
        <dbReference type="EMBL" id="RDB24463.1"/>
    </source>
</evidence>
<evidence type="ECO:0000313" key="4">
    <source>
        <dbReference type="Proteomes" id="UP000076154"/>
    </source>
</evidence>
<feature type="transmembrane region" description="Helical" evidence="2">
    <location>
        <begin position="6"/>
        <end position="28"/>
    </location>
</feature>
<feature type="compositionally biased region" description="Polar residues" evidence="1">
    <location>
        <begin position="292"/>
        <end position="304"/>
    </location>
</feature>
<name>A0A369JXU3_HYPMA</name>
<dbReference type="EMBL" id="LUEZ02000044">
    <property type="protein sequence ID" value="RDB24463.1"/>
    <property type="molecule type" value="Genomic_DNA"/>
</dbReference>
<organism evidence="3 4">
    <name type="scientific">Hypsizygus marmoreus</name>
    <name type="common">White beech mushroom</name>
    <name type="synonym">Agaricus marmoreus</name>
    <dbReference type="NCBI Taxonomy" id="39966"/>
    <lineage>
        <taxon>Eukaryota</taxon>
        <taxon>Fungi</taxon>
        <taxon>Dikarya</taxon>
        <taxon>Basidiomycota</taxon>
        <taxon>Agaricomycotina</taxon>
        <taxon>Agaricomycetes</taxon>
        <taxon>Agaricomycetidae</taxon>
        <taxon>Agaricales</taxon>
        <taxon>Tricholomatineae</taxon>
        <taxon>Lyophyllaceae</taxon>
        <taxon>Hypsizygus</taxon>
    </lineage>
</organism>
<evidence type="ECO:0000256" key="2">
    <source>
        <dbReference type="SAM" id="Phobius"/>
    </source>
</evidence>
<feature type="compositionally biased region" description="Polar residues" evidence="1">
    <location>
        <begin position="273"/>
        <end position="284"/>
    </location>
</feature>
<accession>A0A369JXU3</accession>
<gene>
    <name evidence="3" type="ORF">Hypma_008384</name>
</gene>
<keyword evidence="4" id="KW-1185">Reference proteome</keyword>
<dbReference type="InParanoid" id="A0A369JXU3"/>
<dbReference type="Proteomes" id="UP000076154">
    <property type="component" value="Unassembled WGS sequence"/>
</dbReference>
<reference evidence="3" key="1">
    <citation type="submission" date="2018-04" db="EMBL/GenBank/DDBJ databases">
        <title>Whole genome sequencing of Hypsizygus marmoreus.</title>
        <authorList>
            <person name="Choi I.-G."/>
            <person name="Min B."/>
            <person name="Kim J.-G."/>
            <person name="Kim S."/>
            <person name="Oh Y.-L."/>
            <person name="Kong W.-S."/>
            <person name="Park H."/>
            <person name="Jeong J."/>
            <person name="Song E.-S."/>
        </authorList>
    </citation>
    <scope>NUCLEOTIDE SEQUENCE [LARGE SCALE GENOMIC DNA]</scope>
    <source>
        <strain evidence="3">51987-8</strain>
    </source>
</reference>